<dbReference type="Gene3D" id="1.25.40.20">
    <property type="entry name" value="Ankyrin repeat-containing domain"/>
    <property type="match status" value="4"/>
</dbReference>
<evidence type="ECO:0000259" key="4">
    <source>
        <dbReference type="PROSITE" id="PS50202"/>
    </source>
</evidence>
<dbReference type="SMART" id="SM00248">
    <property type="entry name" value="ANK"/>
    <property type="match status" value="7"/>
</dbReference>
<evidence type="ECO:0000256" key="1">
    <source>
        <dbReference type="ARBA" id="ARBA00022737"/>
    </source>
</evidence>
<dbReference type="Pfam" id="PF12796">
    <property type="entry name" value="Ank_2"/>
    <property type="match status" value="2"/>
</dbReference>
<feature type="repeat" description="ANK" evidence="3">
    <location>
        <begin position="417"/>
        <end position="449"/>
    </location>
</feature>
<feature type="repeat" description="ANK" evidence="3">
    <location>
        <begin position="297"/>
        <end position="319"/>
    </location>
</feature>
<accession>A0A2N9GJV5</accession>
<dbReference type="PROSITE" id="PS50297">
    <property type="entry name" value="ANK_REP_REGION"/>
    <property type="match status" value="4"/>
</dbReference>
<dbReference type="InterPro" id="IPR036770">
    <property type="entry name" value="Ankyrin_rpt-contain_sf"/>
</dbReference>
<feature type="repeat" description="ANK" evidence="3">
    <location>
        <begin position="384"/>
        <end position="416"/>
    </location>
</feature>
<dbReference type="EMBL" id="OIVN01002335">
    <property type="protein sequence ID" value="SPD02747.1"/>
    <property type="molecule type" value="Genomic_DNA"/>
</dbReference>
<protein>
    <recommendedName>
        <fullName evidence="4">MSP domain-containing protein</fullName>
    </recommendedName>
</protein>
<proteinExistence type="predicted"/>
<name>A0A2N9GJV5_FAGSY</name>
<evidence type="ECO:0000256" key="2">
    <source>
        <dbReference type="ARBA" id="ARBA00023043"/>
    </source>
</evidence>
<dbReference type="InterPro" id="IPR013783">
    <property type="entry name" value="Ig-like_fold"/>
</dbReference>
<keyword evidence="2 3" id="KW-0040">ANK repeat</keyword>
<dbReference type="PRINTS" id="PR01415">
    <property type="entry name" value="ANKYRIN"/>
</dbReference>
<sequence length="477" mass="52449">MDRLVKPDLKEVNLAFKKGQECTTTFRLTNLMHTMAVAVSLTTTNPSVYSFNQAFTVIPPLSSLSYTLLLSQPSDRPPLSSPPDIITVRSSILLIGKAQPDYLRRLFSKPGPHVFRDATIPINFVGPQVIDFLIYHHSQIPEIGFFLKKAISECTGIQLTSLLRPAILYSNANFVTDILDAGADVNHKDSDRRIFKARPTLVPITLAIRAGDLDILKVLIASGCKIDNSVDRILHEAAATDRVDLMEVLFKLFGDSDVNSVDLDGRTPIHVAAVRGFVEVIRFCVSVGGKADVSDRNGWIPLHYAAAEGHLQAVEYLLECCNVKYVVNNDGKTAFALAVENGHFHLLDLLHLGDVLHRAARVDDIHGMKTCLAEGANVNGKDQNGWTPLHRAAFKGRIESVKLLLNHGEQVDVVDDAGYAPLHCAIERGHVQIALLLISHGAKANVKSLKGVIPLNFDHFKNHPTVVHPLCHEKERA</sequence>
<dbReference type="AlphaFoldDB" id="A0A2N9GJV5"/>
<dbReference type="PANTHER" id="PTHR24198:SF165">
    <property type="entry name" value="ANKYRIN REPEAT-CONTAINING PROTEIN-RELATED"/>
    <property type="match status" value="1"/>
</dbReference>
<dbReference type="Gene3D" id="2.60.40.10">
    <property type="entry name" value="Immunoglobulins"/>
    <property type="match status" value="1"/>
</dbReference>
<dbReference type="PANTHER" id="PTHR24198">
    <property type="entry name" value="ANKYRIN REPEAT AND PROTEIN KINASE DOMAIN-CONTAINING PROTEIN"/>
    <property type="match status" value="1"/>
</dbReference>
<dbReference type="SUPFAM" id="SSF48403">
    <property type="entry name" value="Ankyrin repeat"/>
    <property type="match status" value="1"/>
</dbReference>
<feature type="domain" description="MSP" evidence="4">
    <location>
        <begin position="2"/>
        <end position="125"/>
    </location>
</feature>
<gene>
    <name evidence="5" type="ORF">FSB_LOCUS30629</name>
</gene>
<evidence type="ECO:0000256" key="3">
    <source>
        <dbReference type="PROSITE-ProRule" id="PRU00023"/>
    </source>
</evidence>
<dbReference type="InterPro" id="IPR002110">
    <property type="entry name" value="Ankyrin_rpt"/>
</dbReference>
<evidence type="ECO:0000313" key="5">
    <source>
        <dbReference type="EMBL" id="SPD02747.1"/>
    </source>
</evidence>
<organism evidence="5">
    <name type="scientific">Fagus sylvatica</name>
    <name type="common">Beechnut</name>
    <dbReference type="NCBI Taxonomy" id="28930"/>
    <lineage>
        <taxon>Eukaryota</taxon>
        <taxon>Viridiplantae</taxon>
        <taxon>Streptophyta</taxon>
        <taxon>Embryophyta</taxon>
        <taxon>Tracheophyta</taxon>
        <taxon>Spermatophyta</taxon>
        <taxon>Magnoliopsida</taxon>
        <taxon>eudicotyledons</taxon>
        <taxon>Gunneridae</taxon>
        <taxon>Pentapetalae</taxon>
        <taxon>rosids</taxon>
        <taxon>fabids</taxon>
        <taxon>Fagales</taxon>
        <taxon>Fagaceae</taxon>
        <taxon>Fagus</taxon>
    </lineage>
</organism>
<reference evidence="5" key="1">
    <citation type="submission" date="2018-02" db="EMBL/GenBank/DDBJ databases">
        <authorList>
            <person name="Cohen D.B."/>
            <person name="Kent A.D."/>
        </authorList>
    </citation>
    <scope>NUCLEOTIDE SEQUENCE</scope>
</reference>
<dbReference type="PROSITE" id="PS50202">
    <property type="entry name" value="MSP"/>
    <property type="match status" value="1"/>
</dbReference>
<keyword evidence="1" id="KW-0677">Repeat</keyword>
<dbReference type="InterPro" id="IPR000535">
    <property type="entry name" value="MSP_dom"/>
</dbReference>
<dbReference type="PROSITE" id="PS50088">
    <property type="entry name" value="ANK_REPEAT"/>
    <property type="match status" value="4"/>
</dbReference>
<feature type="repeat" description="ANK" evidence="3">
    <location>
        <begin position="264"/>
        <end position="296"/>
    </location>
</feature>